<dbReference type="GO" id="GO:0046464">
    <property type="term" value="P:acylglycerol catabolic process"/>
    <property type="evidence" value="ECO:0007669"/>
    <property type="project" value="TreeGrafter"/>
</dbReference>
<dbReference type="Gene3D" id="3.40.50.1820">
    <property type="entry name" value="alpha/beta hydrolase"/>
    <property type="match status" value="1"/>
</dbReference>
<keyword evidence="2" id="KW-0378">Hydrolase</keyword>
<dbReference type="InterPro" id="IPR050266">
    <property type="entry name" value="AB_hydrolase_sf"/>
</dbReference>
<name>U6SU37_9BACI</name>
<dbReference type="PANTHER" id="PTHR43798">
    <property type="entry name" value="MONOACYLGLYCEROL LIPASE"/>
    <property type="match status" value="1"/>
</dbReference>
<dbReference type="PANTHER" id="PTHR43798:SF33">
    <property type="entry name" value="HYDROLASE, PUTATIVE (AFU_ORTHOLOGUE AFUA_2G14860)-RELATED"/>
    <property type="match status" value="1"/>
</dbReference>
<dbReference type="AlphaFoldDB" id="U6SU37"/>
<keyword evidence="3" id="KW-1185">Reference proteome</keyword>
<accession>U6SU37</accession>
<evidence type="ECO:0000313" key="3">
    <source>
        <dbReference type="Proteomes" id="UP000017170"/>
    </source>
</evidence>
<reference evidence="2 3" key="1">
    <citation type="journal article" date="2013" name="Genome Announc.">
        <title>Genome Sequence of the Extreme Obligate Alkaliphile Bacillus marmarensis Strain DSM 21297.</title>
        <authorList>
            <person name="Wernick D.G."/>
            <person name="Choi K.Y."/>
            <person name="Tat C.A."/>
            <person name="Lafontaine Rivera J.G."/>
            <person name="Liao J.C."/>
        </authorList>
    </citation>
    <scope>NUCLEOTIDE SEQUENCE [LARGE SCALE GENOMIC DNA]</scope>
    <source>
        <strain evidence="2 3">DSM 21297</strain>
    </source>
</reference>
<dbReference type="PATRIC" id="fig|1188261.3.peg.1048"/>
<feature type="domain" description="AB hydrolase-1" evidence="1">
    <location>
        <begin position="37"/>
        <end position="155"/>
    </location>
</feature>
<dbReference type="EMBL" id="ATAE01000008">
    <property type="protein sequence ID" value="ERN54405.1"/>
    <property type="molecule type" value="Genomic_DNA"/>
</dbReference>
<dbReference type="InterPro" id="IPR000073">
    <property type="entry name" value="AB_hydrolase_1"/>
</dbReference>
<dbReference type="Proteomes" id="UP000017170">
    <property type="component" value="Unassembled WGS sequence"/>
</dbReference>
<comment type="caution">
    <text evidence="2">The sequence shown here is derived from an EMBL/GenBank/DDBJ whole genome shotgun (WGS) entry which is preliminary data.</text>
</comment>
<gene>
    <name evidence="2" type="ORF">A33I_08270</name>
</gene>
<dbReference type="GO" id="GO:0016020">
    <property type="term" value="C:membrane"/>
    <property type="evidence" value="ECO:0007669"/>
    <property type="project" value="TreeGrafter"/>
</dbReference>
<dbReference type="InterPro" id="IPR029058">
    <property type="entry name" value="AB_hydrolase_fold"/>
</dbReference>
<dbReference type="GO" id="GO:0047372">
    <property type="term" value="F:monoacylglycerol lipase activity"/>
    <property type="evidence" value="ECO:0007669"/>
    <property type="project" value="TreeGrafter"/>
</dbReference>
<protein>
    <submittedName>
        <fullName evidence="2">Alpha/beta hydrolase</fullName>
    </submittedName>
</protein>
<evidence type="ECO:0000313" key="2">
    <source>
        <dbReference type="EMBL" id="ERN54405.1"/>
    </source>
</evidence>
<dbReference type="Pfam" id="PF00561">
    <property type="entry name" value="Abhydrolase_1"/>
    <property type="match status" value="1"/>
</dbReference>
<evidence type="ECO:0000259" key="1">
    <source>
        <dbReference type="Pfam" id="PF00561"/>
    </source>
</evidence>
<sequence>MEVTIFKEKYIKAAGTTFYTKRIDVPESDLTIIMDAGYGDDSSTWENLLPNMKIKTSVFMYDRAGLGKSESTPSPRTSLHMIKELKDVLEKAGLKPPYLLVGHSFGGVNMSLFACTYPSDVYGLILIDSTPADYQKRFLPLMPSEFQQAYKKQFTLEGTYDEFATSLAQLEESKYKLTIPVAILSAGNKTHYTEETQEIWHDLQREMAAISTRSKFMIAVNSSHYIHQDEPEFVINTILEMIKSK</sequence>
<organism evidence="2 3">
    <name type="scientific">Alkalihalophilus marmarensis DSM 21297</name>
    <dbReference type="NCBI Taxonomy" id="1188261"/>
    <lineage>
        <taxon>Bacteria</taxon>
        <taxon>Bacillati</taxon>
        <taxon>Bacillota</taxon>
        <taxon>Bacilli</taxon>
        <taxon>Bacillales</taxon>
        <taxon>Bacillaceae</taxon>
        <taxon>Alkalihalophilus</taxon>
    </lineage>
</organism>
<dbReference type="SUPFAM" id="SSF53474">
    <property type="entry name" value="alpha/beta-Hydrolases"/>
    <property type="match status" value="1"/>
</dbReference>
<proteinExistence type="predicted"/>